<gene>
    <name evidence="1" type="ORF">CHH72_08720</name>
</gene>
<evidence type="ECO:0000313" key="1">
    <source>
        <dbReference type="EMBL" id="PAE89362.1"/>
    </source>
</evidence>
<dbReference type="AlphaFoldDB" id="A0A268P0U1"/>
<accession>A0A268P0U1</accession>
<dbReference type="Proteomes" id="UP000216207">
    <property type="component" value="Unassembled WGS sequence"/>
</dbReference>
<protein>
    <submittedName>
        <fullName evidence="1">Glucose-6-phosphate isomerase</fullName>
    </submittedName>
</protein>
<reference evidence="1 2" key="1">
    <citation type="submission" date="2017-07" db="EMBL/GenBank/DDBJ databases">
        <title>Isolation and whole genome analysis of endospore-forming bacteria from heroin.</title>
        <authorList>
            <person name="Kalinowski J."/>
            <person name="Ahrens B."/>
            <person name="Al-Dilaimi A."/>
            <person name="Winkler A."/>
            <person name="Wibberg D."/>
            <person name="Schleenbecker U."/>
            <person name="Ruckert C."/>
            <person name="Wolfel R."/>
            <person name="Grass G."/>
        </authorList>
    </citation>
    <scope>NUCLEOTIDE SEQUENCE [LARGE SCALE GENOMIC DNA]</scope>
    <source>
        <strain evidence="1 2">7539</strain>
    </source>
</reference>
<name>A0A268P0U1_SHOCL</name>
<dbReference type="Pfam" id="PF00190">
    <property type="entry name" value="Cupin_1"/>
    <property type="match status" value="1"/>
</dbReference>
<keyword evidence="1" id="KW-0413">Isomerase</keyword>
<dbReference type="EMBL" id="NPCC01000009">
    <property type="protein sequence ID" value="PAE89362.1"/>
    <property type="molecule type" value="Genomic_DNA"/>
</dbReference>
<evidence type="ECO:0000313" key="2">
    <source>
        <dbReference type="Proteomes" id="UP000216207"/>
    </source>
</evidence>
<dbReference type="InterPro" id="IPR011051">
    <property type="entry name" value="RmlC_Cupin_sf"/>
</dbReference>
<dbReference type="SUPFAM" id="SSF51182">
    <property type="entry name" value="RmlC-like cupins"/>
    <property type="match status" value="1"/>
</dbReference>
<dbReference type="SMART" id="SM00835">
    <property type="entry name" value="Cupin_1"/>
    <property type="match status" value="1"/>
</dbReference>
<dbReference type="InterPro" id="IPR014710">
    <property type="entry name" value="RmlC-like_jellyroll"/>
</dbReference>
<dbReference type="InterPro" id="IPR006045">
    <property type="entry name" value="Cupin_1"/>
</dbReference>
<proteinExistence type="predicted"/>
<dbReference type="GO" id="GO:0016853">
    <property type="term" value="F:isomerase activity"/>
    <property type="evidence" value="ECO:0007669"/>
    <property type="project" value="UniProtKB-KW"/>
</dbReference>
<organism evidence="1 2">
    <name type="scientific">Shouchella clausii</name>
    <name type="common">Alkalihalobacillus clausii</name>
    <dbReference type="NCBI Taxonomy" id="79880"/>
    <lineage>
        <taxon>Bacteria</taxon>
        <taxon>Bacillati</taxon>
        <taxon>Bacillota</taxon>
        <taxon>Bacilli</taxon>
        <taxon>Bacillales</taxon>
        <taxon>Bacillaceae</taxon>
        <taxon>Shouchella</taxon>
    </lineage>
</organism>
<comment type="caution">
    <text evidence="1">The sequence shown here is derived from an EMBL/GenBank/DDBJ whole genome shotgun (WGS) entry which is preliminary data.</text>
</comment>
<dbReference type="Gene3D" id="2.60.120.10">
    <property type="entry name" value="Jelly Rolls"/>
    <property type="match status" value="1"/>
</dbReference>
<sequence>MHTMTKKGGVYMNTSVLQSPSLNLAGDSTRTLNYQRDPQNYITQLFAAQLPAIPTGFFNVHMSTGIVITPHWHTNASELVFVICGKVQASVFNPFSQKLLTYELVPGQAVVLPKGWFHWIVALTDGTHLLTIFDKPTPDIVYGSDFLRFTPGSMMELAYCVNGNAYENVVAPIQESVILGPPTWCNEKGQHPKGTASYKHYYTEHPQPQTYRY</sequence>